<dbReference type="PROSITE" id="PS50157">
    <property type="entry name" value="ZINC_FINGER_C2H2_2"/>
    <property type="match status" value="3"/>
</dbReference>
<name>A0ABM1AZJ8_LIMPO</name>
<feature type="domain" description="C2H2-type" evidence="3">
    <location>
        <begin position="266"/>
        <end position="294"/>
    </location>
</feature>
<dbReference type="PANTHER" id="PTHR16515:SF21">
    <property type="entry name" value="PR DOMAIN ZINC FINGER PROTEIN 13"/>
    <property type="match status" value="1"/>
</dbReference>
<dbReference type="Gene3D" id="3.30.160.60">
    <property type="entry name" value="Classic Zinc Finger"/>
    <property type="match status" value="3"/>
</dbReference>
<reference evidence="5" key="1">
    <citation type="submission" date="2025-08" db="UniProtKB">
        <authorList>
            <consortium name="RefSeq"/>
        </authorList>
    </citation>
    <scope>IDENTIFICATION</scope>
    <source>
        <tissue evidence="5">Muscle</tissue>
    </source>
</reference>
<feature type="domain" description="C2H2-type" evidence="3">
    <location>
        <begin position="295"/>
        <end position="322"/>
    </location>
</feature>
<sequence>MDMPFDLSQNKAKQTAENCLEYRSNFKNDAAINEPLDLRISYKKKLMIVEREAQQKQLFGSVDKLREVHKSRLFRYFDRPNESWQKHLFRSVDRPNEPWQEHLFRSVNRPNEPWQKHLLGSLDRPSEAQKPHLFVSVDRPKPRNFHSEETLDPQSLSTLSDVTYQHPLHPTYQTQHQNALFKDVPNNMISSFLPRYPFLGSLFNNPSSIEFVRAHMDNLGNPIPDLLQPQPSKGKDRYTCKFCGKLFPRSANLTRHLRTHTGEQPYKCNYCERSFSISSNLQRHVRNIHNKEKPFKCSLCDRCFGQQTNLDRHLKKHESDGPTILDDFPKTHSVQHKNEKCFADIRNLIGKVKENTSEEARNVATLQSTFSMVNQMSRQAISSSPTHNNSTSQLELSPGRDSLCTESSVKKTRLDSGGDSPLSTTTSSSKSSVLTACELENDDGRSSPRLSTDDGEIVSQKQNKISSKLNGSVTLRLKIPSQAQNIDNNDSRSSRDEFEYQEDNDRNRETTT</sequence>
<dbReference type="SMART" id="SM00355">
    <property type="entry name" value="ZnF_C2H2"/>
    <property type="match status" value="3"/>
</dbReference>
<dbReference type="InterPro" id="IPR036236">
    <property type="entry name" value="Znf_C2H2_sf"/>
</dbReference>
<protein>
    <submittedName>
        <fullName evidence="5">Asparagine-rich zinc finger protein AZF1-like</fullName>
    </submittedName>
</protein>
<dbReference type="PANTHER" id="PTHR16515">
    <property type="entry name" value="PR DOMAIN ZINC FINGER PROTEIN"/>
    <property type="match status" value="1"/>
</dbReference>
<evidence type="ECO:0000313" key="4">
    <source>
        <dbReference type="Proteomes" id="UP000694941"/>
    </source>
</evidence>
<accession>A0ABM1AZJ8</accession>
<gene>
    <name evidence="5" type="primary">LOC106456903</name>
</gene>
<dbReference type="PROSITE" id="PS00028">
    <property type="entry name" value="ZINC_FINGER_C2H2_1"/>
    <property type="match status" value="3"/>
</dbReference>
<keyword evidence="1" id="KW-0863">Zinc-finger</keyword>
<organism evidence="4 5">
    <name type="scientific">Limulus polyphemus</name>
    <name type="common">Atlantic horseshoe crab</name>
    <dbReference type="NCBI Taxonomy" id="6850"/>
    <lineage>
        <taxon>Eukaryota</taxon>
        <taxon>Metazoa</taxon>
        <taxon>Ecdysozoa</taxon>
        <taxon>Arthropoda</taxon>
        <taxon>Chelicerata</taxon>
        <taxon>Merostomata</taxon>
        <taxon>Xiphosura</taxon>
        <taxon>Limulidae</taxon>
        <taxon>Limulus</taxon>
    </lineage>
</organism>
<dbReference type="SUPFAM" id="SSF57667">
    <property type="entry name" value="beta-beta-alpha zinc fingers"/>
    <property type="match status" value="2"/>
</dbReference>
<dbReference type="InterPro" id="IPR013087">
    <property type="entry name" value="Znf_C2H2_type"/>
</dbReference>
<dbReference type="RefSeq" id="XP_013771729.1">
    <property type="nucleotide sequence ID" value="XM_013916275.1"/>
</dbReference>
<keyword evidence="1" id="KW-0479">Metal-binding</keyword>
<dbReference type="Pfam" id="PF00096">
    <property type="entry name" value="zf-C2H2"/>
    <property type="match status" value="3"/>
</dbReference>
<proteinExistence type="predicted"/>
<evidence type="ECO:0000256" key="1">
    <source>
        <dbReference type="PROSITE-ProRule" id="PRU00042"/>
    </source>
</evidence>
<dbReference type="GeneID" id="106456903"/>
<feature type="region of interest" description="Disordered" evidence="2">
    <location>
        <begin position="377"/>
        <end position="459"/>
    </location>
</feature>
<feature type="compositionally biased region" description="Low complexity" evidence="2">
    <location>
        <begin position="417"/>
        <end position="435"/>
    </location>
</feature>
<dbReference type="Proteomes" id="UP000694941">
    <property type="component" value="Unplaced"/>
</dbReference>
<evidence type="ECO:0000313" key="5">
    <source>
        <dbReference type="RefSeq" id="XP_013771729.1"/>
    </source>
</evidence>
<feature type="compositionally biased region" description="Basic and acidic residues" evidence="2">
    <location>
        <begin position="489"/>
        <end position="512"/>
    </location>
</feature>
<evidence type="ECO:0000259" key="3">
    <source>
        <dbReference type="PROSITE" id="PS50157"/>
    </source>
</evidence>
<feature type="region of interest" description="Disordered" evidence="2">
    <location>
        <begin position="480"/>
        <end position="512"/>
    </location>
</feature>
<feature type="compositionally biased region" description="Polar residues" evidence="2">
    <location>
        <begin position="377"/>
        <end position="395"/>
    </location>
</feature>
<evidence type="ECO:0000256" key="2">
    <source>
        <dbReference type="SAM" id="MobiDB-lite"/>
    </source>
</evidence>
<keyword evidence="4" id="KW-1185">Reference proteome</keyword>
<feature type="domain" description="C2H2-type" evidence="3">
    <location>
        <begin position="238"/>
        <end position="265"/>
    </location>
</feature>
<dbReference type="InterPro" id="IPR050331">
    <property type="entry name" value="Zinc_finger"/>
</dbReference>
<keyword evidence="1" id="KW-0862">Zinc</keyword>